<dbReference type="OMA" id="KIVGHFV"/>
<gene>
    <name evidence="3" type="ORF">HMPREF1120_05321</name>
</gene>
<keyword evidence="4" id="KW-1185">Reference proteome</keyword>
<proteinExistence type="predicted"/>
<feature type="region of interest" description="Disordered" evidence="2">
    <location>
        <begin position="791"/>
        <end position="855"/>
    </location>
</feature>
<feature type="coiled-coil region" evidence="1">
    <location>
        <begin position="102"/>
        <end position="262"/>
    </location>
</feature>
<evidence type="ECO:0000256" key="1">
    <source>
        <dbReference type="SAM" id="Coils"/>
    </source>
</evidence>
<dbReference type="EMBL" id="JH226133">
    <property type="protein sequence ID" value="EHY57277.1"/>
    <property type="molecule type" value="Genomic_DNA"/>
</dbReference>
<dbReference type="Proteomes" id="UP000007304">
    <property type="component" value="Unassembled WGS sequence"/>
</dbReference>
<protein>
    <submittedName>
        <fullName evidence="3">Uncharacterized protein</fullName>
    </submittedName>
</protein>
<feature type="region of interest" description="Disordered" evidence="2">
    <location>
        <begin position="573"/>
        <end position="632"/>
    </location>
</feature>
<dbReference type="AlphaFoldDB" id="H6C0N5"/>
<dbReference type="OrthoDB" id="4088568at2759"/>
<feature type="region of interest" description="Disordered" evidence="2">
    <location>
        <begin position="713"/>
        <end position="745"/>
    </location>
</feature>
<dbReference type="GeneID" id="20309960"/>
<name>H6C0N5_EXODN</name>
<accession>H6C0N5</accession>
<feature type="region of interest" description="Disordered" evidence="2">
    <location>
        <begin position="474"/>
        <end position="493"/>
    </location>
</feature>
<feature type="region of interest" description="Disordered" evidence="2">
    <location>
        <begin position="334"/>
        <end position="362"/>
    </location>
</feature>
<feature type="coiled-coil region" evidence="1">
    <location>
        <begin position="292"/>
        <end position="326"/>
    </location>
</feature>
<dbReference type="VEuPathDB" id="FungiDB:HMPREF1120_05321"/>
<evidence type="ECO:0000256" key="2">
    <source>
        <dbReference type="SAM" id="MobiDB-lite"/>
    </source>
</evidence>
<feature type="compositionally biased region" description="Basic and acidic residues" evidence="2">
    <location>
        <begin position="527"/>
        <end position="541"/>
    </location>
</feature>
<reference evidence="3" key="1">
    <citation type="submission" date="2011-07" db="EMBL/GenBank/DDBJ databases">
        <title>The Genome Sequence of Exophiala (Wangiella) dermatitidis NIH/UT8656.</title>
        <authorList>
            <consortium name="The Broad Institute Genome Sequencing Platform"/>
            <person name="Cuomo C."/>
            <person name="Wang Z."/>
            <person name="Hunicke-Smith S."/>
            <person name="Szanislo P.J."/>
            <person name="Earl A."/>
            <person name="Young S.K."/>
            <person name="Zeng Q."/>
            <person name="Gargeya S."/>
            <person name="Fitzgerald M."/>
            <person name="Haas B."/>
            <person name="Abouelleil A."/>
            <person name="Alvarado L."/>
            <person name="Arachchi H.M."/>
            <person name="Berlin A."/>
            <person name="Brown A."/>
            <person name="Chapman S.B."/>
            <person name="Chen Z."/>
            <person name="Dunbar C."/>
            <person name="Freedman E."/>
            <person name="Gearin G."/>
            <person name="Gellesch M."/>
            <person name="Goldberg J."/>
            <person name="Griggs A."/>
            <person name="Gujja S."/>
            <person name="Heiman D."/>
            <person name="Howarth C."/>
            <person name="Larson L."/>
            <person name="Lui A."/>
            <person name="MacDonald P.J.P."/>
            <person name="Montmayeur A."/>
            <person name="Murphy C."/>
            <person name="Neiman D."/>
            <person name="Pearson M."/>
            <person name="Priest M."/>
            <person name="Roberts A."/>
            <person name="Saif S."/>
            <person name="Shea T."/>
            <person name="Shenoy N."/>
            <person name="Sisk P."/>
            <person name="Stolte C."/>
            <person name="Sykes S."/>
            <person name="Wortman J."/>
            <person name="Nusbaum C."/>
            <person name="Birren B."/>
        </authorList>
    </citation>
    <scope>NUCLEOTIDE SEQUENCE</scope>
    <source>
        <strain evidence="3">NIH/UT8656</strain>
    </source>
</reference>
<dbReference type="eggNOG" id="ENOG502S0V0">
    <property type="taxonomic scope" value="Eukaryota"/>
</dbReference>
<organism evidence="3 4">
    <name type="scientific">Exophiala dermatitidis (strain ATCC 34100 / CBS 525.76 / NIH/UT8656)</name>
    <name type="common">Black yeast</name>
    <name type="synonym">Wangiella dermatitidis</name>
    <dbReference type="NCBI Taxonomy" id="858893"/>
    <lineage>
        <taxon>Eukaryota</taxon>
        <taxon>Fungi</taxon>
        <taxon>Dikarya</taxon>
        <taxon>Ascomycota</taxon>
        <taxon>Pezizomycotina</taxon>
        <taxon>Eurotiomycetes</taxon>
        <taxon>Chaetothyriomycetidae</taxon>
        <taxon>Chaetothyriales</taxon>
        <taxon>Herpotrichiellaceae</taxon>
        <taxon>Exophiala</taxon>
    </lineage>
</organism>
<dbReference type="RefSeq" id="XP_009157738.1">
    <property type="nucleotide sequence ID" value="XM_009159490.1"/>
</dbReference>
<feature type="compositionally biased region" description="Polar residues" evidence="2">
    <location>
        <begin position="346"/>
        <end position="359"/>
    </location>
</feature>
<dbReference type="HOGENOM" id="CLU_008442_1_0_1"/>
<evidence type="ECO:0000313" key="3">
    <source>
        <dbReference type="EMBL" id="EHY57277.1"/>
    </source>
</evidence>
<keyword evidence="1" id="KW-0175">Coiled coil</keyword>
<feature type="region of interest" description="Disordered" evidence="2">
    <location>
        <begin position="758"/>
        <end position="777"/>
    </location>
</feature>
<feature type="region of interest" description="Disordered" evidence="2">
    <location>
        <begin position="514"/>
        <end position="561"/>
    </location>
</feature>
<feature type="compositionally biased region" description="Polar residues" evidence="2">
    <location>
        <begin position="728"/>
        <end position="745"/>
    </location>
</feature>
<feature type="compositionally biased region" description="Acidic residues" evidence="2">
    <location>
        <begin position="514"/>
        <end position="525"/>
    </location>
</feature>
<sequence length="878" mass="95875">MASSFNATSHRFRAFCDTNTDAPAARRTDTRSDRIPDAVDTIPTVANETGHSAGDMKLQCCCGRSECIYLEHNNTLLGGIEKDLETAARLGQALLTRHESYVNESQLEHERLTLYINELEKERTCLQTTNERIAVENRELRTQLDAANTSLKDSDNHVKSLEALLRDSESEIRRLNGLTRRAEELELKILDMEKDQMKLSQRADDFSEETRSTIRRWKESEIKVRQLESDVERIEWEAKQERERHEEIVARLERERVLERELGGAEGRLKGAAALQGLKGGVSGTNVVSHFVRDILQDNANLQAGIAELRELLQASNDEVQSLREQIMQHQPIESDNIADDGTPSRPLSQQLGWQQPSPKQVQQEVHVHHHYHAKIAAKRGGTSTVRKPARRRAVMGISTLPATPESSTPSTPLSGPQRVVSSPVLPIALHFPQARRARWSVQSAATTSSAISSFASSPRSYFDHSSSIFDRFEAGDESSRPTSPESATGFLSPRILSGCRDVEVGDCLTDLPEDEEAVGDDQPQEADFHAPSDRVEDHSPEPGGFDSSQSDSHDLTPKPSQVLVTDGERQGYMNLVPSDDYPQTPSAPPEEESETVSVLPATDQEAEAVTSSPCHDQTRTDEVPRPNSSYGFDDMAEAAFQPRLRRTGSHESLVSISGMDIHLAKRPTTSGSRPSTLLKGNKAYFAMSPSAARTFSAAPLTTVTEFTAISSTRSTSSPVIPGRKWTDNTSSAKSPSPSDKNATSVSVELLSGLAGLPTVMSPTERQPSSGGGGLGRLVGSWVKGKWGIAPMKSSEDMRPSTSVSNGSSNAQSSTTEEHPLLPFQWPGGRPPGINQKGAIPGFPRPARRPPAGTGVQVKMVDADGLREILAEADHSGH</sequence>
<dbReference type="InParanoid" id="H6C0N5"/>
<dbReference type="STRING" id="858893.H6C0N5"/>
<evidence type="ECO:0000313" key="4">
    <source>
        <dbReference type="Proteomes" id="UP000007304"/>
    </source>
</evidence>
<feature type="compositionally biased region" description="Low complexity" evidence="2">
    <location>
        <begin position="801"/>
        <end position="815"/>
    </location>
</feature>